<feature type="region of interest" description="Disordered" evidence="1">
    <location>
        <begin position="372"/>
        <end position="391"/>
    </location>
</feature>
<keyword evidence="5" id="KW-1185">Reference proteome</keyword>
<evidence type="ECO:0000313" key="4">
    <source>
        <dbReference type="EMBL" id="MBB6693532.1"/>
    </source>
</evidence>
<dbReference type="PANTHER" id="PTHR43249">
    <property type="entry name" value="UDP-N-ACETYL-2-AMINO-2-DEOXY-D-GLUCURONATE OXIDASE"/>
    <property type="match status" value="1"/>
</dbReference>
<evidence type="ECO:0000313" key="5">
    <source>
        <dbReference type="Proteomes" id="UP000553776"/>
    </source>
</evidence>
<protein>
    <submittedName>
        <fullName evidence="4">Gfo/Idh/MocA family oxidoreductase</fullName>
    </submittedName>
</protein>
<organism evidence="4 5">
    <name type="scientific">Cohnella xylanilytica</name>
    <dbReference type="NCBI Taxonomy" id="557555"/>
    <lineage>
        <taxon>Bacteria</taxon>
        <taxon>Bacillati</taxon>
        <taxon>Bacillota</taxon>
        <taxon>Bacilli</taxon>
        <taxon>Bacillales</taxon>
        <taxon>Paenibacillaceae</taxon>
        <taxon>Cohnella</taxon>
    </lineage>
</organism>
<feature type="domain" description="Gfo/Idh/MocA-like oxidoreductase N-terminal" evidence="2">
    <location>
        <begin position="3"/>
        <end position="120"/>
    </location>
</feature>
<sequence>MLTVAIIGTGAISSSHIEGYLRFKDRCRIAALCDLYPEKAQAKKEQYGLDAKVVTDYKELLRDGIDLVSVCMPPYYHAPVTVDCLNAGSHVLVEKPMAASLQECDEMIEAARRNGKVLSVVAQNRFRNPIMKLKNVLDSGMAGKILHAQADSFWWRGHSYYDLWWRGTWEKEGGGCTLNHAVHHVDALLWMRGRPSHVHAFMSNVAHDNAEVEDLSIAMLRYPDGGLGQLTSSVVHHGEEQQFIFQGQRARLSAPWRVTASESLPNGFPRRNEELEREIQRYCDELPDLPYEGHTGQIDNVLNAIETGAPLLIDGVSGRSTLELIMGIYKSASTGETVELPLSKDDPFYTVEGVRRSVPRFYEKSGHVDNFADSSITTGSDYEEKKSGTEA</sequence>
<feature type="domain" description="GFO/IDH/MocA-like oxidoreductase" evidence="3">
    <location>
        <begin position="131"/>
        <end position="252"/>
    </location>
</feature>
<dbReference type="GO" id="GO:0000166">
    <property type="term" value="F:nucleotide binding"/>
    <property type="evidence" value="ECO:0007669"/>
    <property type="project" value="InterPro"/>
</dbReference>
<dbReference type="InterPro" id="IPR036291">
    <property type="entry name" value="NAD(P)-bd_dom_sf"/>
</dbReference>
<proteinExistence type="predicted"/>
<dbReference type="EMBL" id="JACJVR010000074">
    <property type="protein sequence ID" value="MBB6693532.1"/>
    <property type="molecule type" value="Genomic_DNA"/>
</dbReference>
<evidence type="ECO:0000259" key="2">
    <source>
        <dbReference type="Pfam" id="PF01408"/>
    </source>
</evidence>
<dbReference type="SUPFAM" id="SSF55347">
    <property type="entry name" value="Glyceraldehyde-3-phosphate dehydrogenase-like, C-terminal domain"/>
    <property type="match status" value="1"/>
</dbReference>
<dbReference type="Pfam" id="PF01408">
    <property type="entry name" value="GFO_IDH_MocA"/>
    <property type="match status" value="1"/>
</dbReference>
<dbReference type="InterPro" id="IPR052515">
    <property type="entry name" value="Gfo/Idh/MocA_Oxidoreductase"/>
</dbReference>
<evidence type="ECO:0000256" key="1">
    <source>
        <dbReference type="SAM" id="MobiDB-lite"/>
    </source>
</evidence>
<dbReference type="AlphaFoldDB" id="A0A841U251"/>
<dbReference type="InterPro" id="IPR000683">
    <property type="entry name" value="Gfo/Idh/MocA-like_OxRdtase_N"/>
</dbReference>
<dbReference type="SUPFAM" id="SSF51735">
    <property type="entry name" value="NAD(P)-binding Rossmann-fold domains"/>
    <property type="match status" value="1"/>
</dbReference>
<dbReference type="PANTHER" id="PTHR43249:SF1">
    <property type="entry name" value="D-GLUCOSIDE 3-DEHYDROGENASE"/>
    <property type="match status" value="1"/>
</dbReference>
<dbReference type="RefSeq" id="WP_185137516.1">
    <property type="nucleotide sequence ID" value="NZ_BORM01000039.1"/>
</dbReference>
<comment type="caution">
    <text evidence="4">The sequence shown here is derived from an EMBL/GenBank/DDBJ whole genome shotgun (WGS) entry which is preliminary data.</text>
</comment>
<feature type="compositionally biased region" description="Basic and acidic residues" evidence="1">
    <location>
        <begin position="382"/>
        <end position="391"/>
    </location>
</feature>
<accession>A0A841U251</accession>
<evidence type="ECO:0000259" key="3">
    <source>
        <dbReference type="Pfam" id="PF22725"/>
    </source>
</evidence>
<gene>
    <name evidence="4" type="ORF">H7B90_19245</name>
</gene>
<dbReference type="Gene3D" id="3.30.360.10">
    <property type="entry name" value="Dihydrodipicolinate Reductase, domain 2"/>
    <property type="match status" value="1"/>
</dbReference>
<name>A0A841U251_9BACL</name>
<dbReference type="InterPro" id="IPR055170">
    <property type="entry name" value="GFO_IDH_MocA-like_dom"/>
</dbReference>
<dbReference type="Gene3D" id="3.40.50.720">
    <property type="entry name" value="NAD(P)-binding Rossmann-like Domain"/>
    <property type="match status" value="1"/>
</dbReference>
<dbReference type="Proteomes" id="UP000553776">
    <property type="component" value="Unassembled WGS sequence"/>
</dbReference>
<reference evidence="4 5" key="1">
    <citation type="submission" date="2020-08" db="EMBL/GenBank/DDBJ databases">
        <title>Cohnella phylogeny.</title>
        <authorList>
            <person name="Dunlap C."/>
        </authorList>
    </citation>
    <scope>NUCLEOTIDE SEQUENCE [LARGE SCALE GENOMIC DNA]</scope>
    <source>
        <strain evidence="4 5">DSM 25239</strain>
    </source>
</reference>
<dbReference type="Pfam" id="PF22725">
    <property type="entry name" value="GFO_IDH_MocA_C3"/>
    <property type="match status" value="1"/>
</dbReference>